<evidence type="ECO:0000256" key="1">
    <source>
        <dbReference type="ARBA" id="ARBA00004453"/>
    </source>
</evidence>
<feature type="domain" description="DNA-binding protein H-NS-like C-terminal" evidence="7">
    <location>
        <begin position="78"/>
        <end position="122"/>
    </location>
</feature>
<evidence type="ECO:0000256" key="4">
    <source>
        <dbReference type="ARBA" id="ARBA00023125"/>
    </source>
</evidence>
<dbReference type="RefSeq" id="WP_163651386.1">
    <property type="nucleotide sequence ID" value="NZ_JAAGRN010000001.1"/>
</dbReference>
<keyword evidence="3" id="KW-0963">Cytoplasm</keyword>
<comment type="similarity">
    <text evidence="2">Belongs to the histone-like protein H-NS family.</text>
</comment>
<keyword evidence="4" id="KW-0238">DNA-binding</keyword>
<name>A0A6B2QXT6_9BURK</name>
<sequence length="122" mass="13530">MARQNYASLQAKINKEIERLQKQAQVLQSKSRKPVINSIIRSMKEYNITPEEIAAAFGRKSSGADKPSSSKAPKAPKTTAKKPVAAKYRHPESGATWTGRGKAPLWVVEAEKNGQPRQQFLI</sequence>
<keyword evidence="5" id="KW-0175">Coiled coil</keyword>
<dbReference type="PANTHER" id="PTHR38097">
    <property type="match status" value="1"/>
</dbReference>
<dbReference type="Pfam" id="PF00816">
    <property type="entry name" value="Histone_HNS"/>
    <property type="match status" value="1"/>
</dbReference>
<dbReference type="SUPFAM" id="SSF81273">
    <property type="entry name" value="H-NS histone-like proteins"/>
    <property type="match status" value="1"/>
</dbReference>
<evidence type="ECO:0000256" key="3">
    <source>
        <dbReference type="ARBA" id="ARBA00022490"/>
    </source>
</evidence>
<evidence type="ECO:0000259" key="7">
    <source>
        <dbReference type="SMART" id="SM00528"/>
    </source>
</evidence>
<evidence type="ECO:0000256" key="6">
    <source>
        <dbReference type="SAM" id="MobiDB-lite"/>
    </source>
</evidence>
<dbReference type="AlphaFoldDB" id="A0A6B2QXT6"/>
<dbReference type="EMBL" id="JAAGRN010000001">
    <property type="protein sequence ID" value="NDY82114.1"/>
    <property type="molecule type" value="Genomic_DNA"/>
</dbReference>
<proteinExistence type="inferred from homology"/>
<feature type="region of interest" description="Disordered" evidence="6">
    <location>
        <begin position="58"/>
        <end position="102"/>
    </location>
</feature>
<reference evidence="8" key="1">
    <citation type="submission" date="2020-02" db="EMBL/GenBank/DDBJ databases">
        <authorList>
            <person name="Chen W.-M."/>
        </authorList>
    </citation>
    <scope>NUCLEOTIDE SEQUENCE</scope>
    <source>
        <strain evidence="8">NBD-18</strain>
    </source>
</reference>
<dbReference type="GO" id="GO:0003677">
    <property type="term" value="F:DNA binding"/>
    <property type="evidence" value="ECO:0007669"/>
    <property type="project" value="UniProtKB-KW"/>
</dbReference>
<dbReference type="InterPro" id="IPR027444">
    <property type="entry name" value="H-NS_C_dom"/>
</dbReference>
<dbReference type="Gene3D" id="4.10.430.10">
    <property type="entry name" value="Histone-like protein H-NS, C-terminal domain"/>
    <property type="match status" value="1"/>
</dbReference>
<comment type="subcellular location">
    <subcellularLocation>
        <location evidence="1">Cytoplasm</location>
        <location evidence="1">Nucleoid</location>
    </subcellularLocation>
</comment>
<dbReference type="GO" id="GO:0009295">
    <property type="term" value="C:nucleoid"/>
    <property type="evidence" value="ECO:0007669"/>
    <property type="project" value="UniProtKB-SubCell"/>
</dbReference>
<evidence type="ECO:0000256" key="5">
    <source>
        <dbReference type="SAM" id="Coils"/>
    </source>
</evidence>
<gene>
    <name evidence="8" type="ORF">G3I67_02610</name>
</gene>
<accession>A0A6B2QXT6</accession>
<dbReference type="SMART" id="SM00528">
    <property type="entry name" value="HNS"/>
    <property type="match status" value="1"/>
</dbReference>
<dbReference type="InterPro" id="IPR037150">
    <property type="entry name" value="H-NS_C_dom_sf"/>
</dbReference>
<dbReference type="PANTHER" id="PTHR38097:SF2">
    <property type="entry name" value="DNA-BINDING PROTEIN STPA"/>
    <property type="match status" value="1"/>
</dbReference>
<evidence type="ECO:0000256" key="2">
    <source>
        <dbReference type="ARBA" id="ARBA00010610"/>
    </source>
</evidence>
<feature type="compositionally biased region" description="Low complexity" evidence="6">
    <location>
        <begin position="60"/>
        <end position="86"/>
    </location>
</feature>
<evidence type="ECO:0000313" key="8">
    <source>
        <dbReference type="EMBL" id="NDY82114.1"/>
    </source>
</evidence>
<organism evidence="8">
    <name type="scientific">Sheuella amnicola</name>
    <dbReference type="NCBI Taxonomy" id="2707330"/>
    <lineage>
        <taxon>Bacteria</taxon>
        <taxon>Pseudomonadati</taxon>
        <taxon>Pseudomonadota</taxon>
        <taxon>Betaproteobacteria</taxon>
        <taxon>Burkholderiales</taxon>
        <taxon>Alcaligenaceae</taxon>
        <taxon>Sheuella</taxon>
    </lineage>
</organism>
<protein>
    <submittedName>
        <fullName evidence="8">H-NS histone family protein</fullName>
    </submittedName>
</protein>
<comment type="caution">
    <text evidence="8">The sequence shown here is derived from an EMBL/GenBank/DDBJ whole genome shotgun (WGS) entry which is preliminary data.</text>
</comment>
<feature type="coiled-coil region" evidence="5">
    <location>
        <begin position="3"/>
        <end position="30"/>
    </location>
</feature>